<name>A0AAV2JKM2_KNICA</name>
<dbReference type="EMBL" id="OZ035834">
    <property type="protein sequence ID" value="CAL1575734.1"/>
    <property type="molecule type" value="Genomic_DNA"/>
</dbReference>
<evidence type="ECO:0000313" key="3">
    <source>
        <dbReference type="Proteomes" id="UP001497482"/>
    </source>
</evidence>
<sequence length="162" mass="18301">MQWIGESAGQSRTRGKADLSQYRSRRRRPATPAESQDQVTLVAFHSLDCLGDNSNEEDAADPTAQDSTDPMRSYTNSCSGALDGNQIPPVLRHRKGPRSSEPTDNQRRRTSAADRDHISDYGLGDSWEPYVLLMLWLLLYCCWVLPQLDLKTVPSLFFNTRQ</sequence>
<reference evidence="2 3" key="1">
    <citation type="submission" date="2024-04" db="EMBL/GenBank/DDBJ databases">
        <authorList>
            <person name="Waldvogel A.-M."/>
            <person name="Schoenle A."/>
        </authorList>
    </citation>
    <scope>NUCLEOTIDE SEQUENCE [LARGE SCALE GENOMIC DNA]</scope>
</reference>
<proteinExistence type="predicted"/>
<dbReference type="Proteomes" id="UP001497482">
    <property type="component" value="Chromosome 12"/>
</dbReference>
<protein>
    <submittedName>
        <fullName evidence="2">Uncharacterized protein</fullName>
    </submittedName>
</protein>
<dbReference type="AlphaFoldDB" id="A0AAV2JKM2"/>
<feature type="compositionally biased region" description="Polar residues" evidence="1">
    <location>
        <begin position="64"/>
        <end position="79"/>
    </location>
</feature>
<organism evidence="2 3">
    <name type="scientific">Knipowitschia caucasica</name>
    <name type="common">Caucasian dwarf goby</name>
    <name type="synonym">Pomatoschistus caucasicus</name>
    <dbReference type="NCBI Taxonomy" id="637954"/>
    <lineage>
        <taxon>Eukaryota</taxon>
        <taxon>Metazoa</taxon>
        <taxon>Chordata</taxon>
        <taxon>Craniata</taxon>
        <taxon>Vertebrata</taxon>
        <taxon>Euteleostomi</taxon>
        <taxon>Actinopterygii</taxon>
        <taxon>Neopterygii</taxon>
        <taxon>Teleostei</taxon>
        <taxon>Neoteleostei</taxon>
        <taxon>Acanthomorphata</taxon>
        <taxon>Gobiaria</taxon>
        <taxon>Gobiiformes</taxon>
        <taxon>Gobioidei</taxon>
        <taxon>Gobiidae</taxon>
        <taxon>Gobiinae</taxon>
        <taxon>Knipowitschia</taxon>
    </lineage>
</organism>
<keyword evidence="3" id="KW-1185">Reference proteome</keyword>
<gene>
    <name evidence="2" type="ORF">KC01_LOCUS7243</name>
</gene>
<feature type="region of interest" description="Disordered" evidence="1">
    <location>
        <begin position="1"/>
        <end position="39"/>
    </location>
</feature>
<accession>A0AAV2JKM2</accession>
<feature type="region of interest" description="Disordered" evidence="1">
    <location>
        <begin position="52"/>
        <end position="114"/>
    </location>
</feature>
<evidence type="ECO:0000313" key="2">
    <source>
        <dbReference type="EMBL" id="CAL1575734.1"/>
    </source>
</evidence>
<evidence type="ECO:0000256" key="1">
    <source>
        <dbReference type="SAM" id="MobiDB-lite"/>
    </source>
</evidence>
<feature type="compositionally biased region" description="Basic and acidic residues" evidence="1">
    <location>
        <begin position="104"/>
        <end position="114"/>
    </location>
</feature>